<dbReference type="AlphaFoldDB" id="A0A1T4UG98"/>
<name>A0A1T4UG98_9GAMM</name>
<dbReference type="EMBL" id="FUWP01000022">
    <property type="protein sequence ID" value="SKA51558.1"/>
    <property type="molecule type" value="Genomic_DNA"/>
</dbReference>
<organism evidence="2 3">
    <name type="scientific">Photobacterium toruni</name>
    <dbReference type="NCBI Taxonomy" id="1935446"/>
    <lineage>
        <taxon>Bacteria</taxon>
        <taxon>Pseudomonadati</taxon>
        <taxon>Pseudomonadota</taxon>
        <taxon>Gammaproteobacteria</taxon>
        <taxon>Vibrionales</taxon>
        <taxon>Vibrionaceae</taxon>
        <taxon>Photobacterium</taxon>
    </lineage>
</organism>
<dbReference type="InterPro" id="IPR007360">
    <property type="entry name" value="SirB"/>
</dbReference>
<dbReference type="PANTHER" id="PTHR39594:SF1">
    <property type="entry name" value="PROTEIN YCHQ"/>
    <property type="match status" value="1"/>
</dbReference>
<evidence type="ECO:0000256" key="1">
    <source>
        <dbReference type="SAM" id="Phobius"/>
    </source>
</evidence>
<accession>A0A1T4UG98</accession>
<feature type="transmembrane region" description="Helical" evidence="1">
    <location>
        <begin position="73"/>
        <end position="92"/>
    </location>
</feature>
<feature type="transmembrane region" description="Helical" evidence="1">
    <location>
        <begin position="6"/>
        <end position="26"/>
    </location>
</feature>
<dbReference type="GO" id="GO:0005886">
    <property type="term" value="C:plasma membrane"/>
    <property type="evidence" value="ECO:0007669"/>
    <property type="project" value="TreeGrafter"/>
</dbReference>
<keyword evidence="1" id="KW-0812">Transmembrane</keyword>
<feature type="transmembrane region" description="Helical" evidence="1">
    <location>
        <begin position="99"/>
        <end position="120"/>
    </location>
</feature>
<keyword evidence="1" id="KW-1133">Transmembrane helix</keyword>
<dbReference type="Pfam" id="PF04247">
    <property type="entry name" value="SirB"/>
    <property type="match status" value="1"/>
</dbReference>
<reference evidence="2 3" key="1">
    <citation type="submission" date="2017-02" db="EMBL/GenBank/DDBJ databases">
        <authorList>
            <person name="Peterson S.W."/>
        </authorList>
    </citation>
    <scope>NUCLEOTIDE SEQUENCE [LARGE SCALE GENOMIC DNA]</scope>
    <source>
        <strain evidence="2 3">CECT 9189</strain>
    </source>
</reference>
<dbReference type="Proteomes" id="UP000191116">
    <property type="component" value="Unassembled WGS sequence"/>
</dbReference>
<gene>
    <name evidence="2" type="ORF">CZ814_03181</name>
</gene>
<sequence length="127" mass="14095">MMYMAMKHIHLTAIALSVLLFVARYIMVMANSTMIQKKFFKITPHIIDTIMLASGVALIFITGFMPFTAGNGWLTEKLTCVFAYIALGYFTLHHGKNKVFKTFAFLGAIGWLVLAAQLAITKTSILG</sequence>
<feature type="transmembrane region" description="Helical" evidence="1">
    <location>
        <begin position="46"/>
        <end position="67"/>
    </location>
</feature>
<evidence type="ECO:0000313" key="3">
    <source>
        <dbReference type="Proteomes" id="UP000191116"/>
    </source>
</evidence>
<protein>
    <recommendedName>
        <fullName evidence="4">Invasion gene expression up-regulator, SirB</fullName>
    </recommendedName>
</protein>
<evidence type="ECO:0000313" key="2">
    <source>
        <dbReference type="EMBL" id="SKA51558.1"/>
    </source>
</evidence>
<keyword evidence="1" id="KW-0472">Membrane</keyword>
<proteinExistence type="predicted"/>
<dbReference type="PANTHER" id="PTHR39594">
    <property type="entry name" value="PROTEIN YCHQ"/>
    <property type="match status" value="1"/>
</dbReference>
<evidence type="ECO:0008006" key="4">
    <source>
        <dbReference type="Google" id="ProtNLM"/>
    </source>
</evidence>
<dbReference type="PIRSF" id="PIRSF005610">
    <property type="entry name" value="SirB"/>
    <property type="match status" value="1"/>
</dbReference>